<dbReference type="InterPro" id="IPR000719">
    <property type="entry name" value="Prot_kinase_dom"/>
</dbReference>
<protein>
    <recommendedName>
        <fullName evidence="1">Protein kinase domain-containing protein</fullName>
    </recommendedName>
</protein>
<reference evidence="2 3" key="1">
    <citation type="journal article" date="2024" name="J Genomics">
        <title>Draft genome sequencing and assembly of Favolaschia claudopus CIRM-BRFM 2984 isolated from oak limbs.</title>
        <authorList>
            <person name="Navarro D."/>
            <person name="Drula E."/>
            <person name="Chaduli D."/>
            <person name="Cazenave R."/>
            <person name="Ahrendt S."/>
            <person name="Wang J."/>
            <person name="Lipzen A."/>
            <person name="Daum C."/>
            <person name="Barry K."/>
            <person name="Grigoriev I.V."/>
            <person name="Favel A."/>
            <person name="Rosso M.N."/>
            <person name="Martin F."/>
        </authorList>
    </citation>
    <scope>NUCLEOTIDE SEQUENCE [LARGE SCALE GENOMIC DNA]</scope>
    <source>
        <strain evidence="2 3">CIRM-BRFM 2984</strain>
    </source>
</reference>
<dbReference type="SUPFAM" id="SSF56112">
    <property type="entry name" value="Protein kinase-like (PK-like)"/>
    <property type="match status" value="1"/>
</dbReference>
<gene>
    <name evidence="2" type="ORF">R3P38DRAFT_2530261</name>
</gene>
<dbReference type="Gene3D" id="1.10.510.10">
    <property type="entry name" value="Transferase(Phosphotransferase) domain 1"/>
    <property type="match status" value="1"/>
</dbReference>
<organism evidence="2 3">
    <name type="scientific">Favolaschia claudopus</name>
    <dbReference type="NCBI Taxonomy" id="2862362"/>
    <lineage>
        <taxon>Eukaryota</taxon>
        <taxon>Fungi</taxon>
        <taxon>Dikarya</taxon>
        <taxon>Basidiomycota</taxon>
        <taxon>Agaricomycotina</taxon>
        <taxon>Agaricomycetes</taxon>
        <taxon>Agaricomycetidae</taxon>
        <taxon>Agaricales</taxon>
        <taxon>Marasmiineae</taxon>
        <taxon>Mycenaceae</taxon>
        <taxon>Favolaschia</taxon>
    </lineage>
</organism>
<dbReference type="EMBL" id="JAWWNJ010000034">
    <property type="protein sequence ID" value="KAK7025070.1"/>
    <property type="molecule type" value="Genomic_DNA"/>
</dbReference>
<dbReference type="InterPro" id="IPR011009">
    <property type="entry name" value="Kinase-like_dom_sf"/>
</dbReference>
<evidence type="ECO:0000313" key="2">
    <source>
        <dbReference type="EMBL" id="KAK7025070.1"/>
    </source>
</evidence>
<comment type="caution">
    <text evidence="2">The sequence shown here is derived from an EMBL/GenBank/DDBJ whole genome shotgun (WGS) entry which is preliminary data.</text>
</comment>
<dbReference type="PROSITE" id="PS50011">
    <property type="entry name" value="PROTEIN_KINASE_DOM"/>
    <property type="match status" value="1"/>
</dbReference>
<dbReference type="GO" id="GO:0004672">
    <property type="term" value="F:protein kinase activity"/>
    <property type="evidence" value="ECO:0007669"/>
    <property type="project" value="InterPro"/>
</dbReference>
<proteinExistence type="predicted"/>
<dbReference type="Gene3D" id="3.30.200.20">
    <property type="entry name" value="Phosphorylase Kinase, domain 1"/>
    <property type="match status" value="1"/>
</dbReference>
<dbReference type="AlphaFoldDB" id="A0AAW0BG99"/>
<sequence>MSLASSPPSETSYEVPACDINAPFSLQDKEKRWLTLYPLLLERGYRLPPRYRPGWIGSWIRDGVPIDAVDPIKYEDAFDRTLCVSGAVDAERVSDGKTVAIKIAFSLREAEAELPILRYFSQPELVNHPLNHCVPLLDTFRLQMGTEELVIIVEPFVGSPAHPLLIVGVECLPYVRQMLEALYFMHMHNTAHRDIFVWNIAMDSSRLFPRGYNPLNDRPKGNILKAFPKSGVDFVETPGSRDRIDLDPDDVKYYFLDFDASIQFASPEERQLVARGVRRLNAAPEEGEDGKSPCDPFPIDVYSLGQYFLYDEAFADIDKTVCVLNDFVMRPHFARATGSGSTALAVFLDDTG</sequence>
<dbReference type="Proteomes" id="UP001362999">
    <property type="component" value="Unassembled WGS sequence"/>
</dbReference>
<feature type="domain" description="Protein kinase" evidence="1">
    <location>
        <begin position="45"/>
        <end position="352"/>
    </location>
</feature>
<evidence type="ECO:0000259" key="1">
    <source>
        <dbReference type="PROSITE" id="PS50011"/>
    </source>
</evidence>
<keyword evidence="3" id="KW-1185">Reference proteome</keyword>
<name>A0AAW0BG99_9AGAR</name>
<dbReference type="GO" id="GO:0005524">
    <property type="term" value="F:ATP binding"/>
    <property type="evidence" value="ECO:0007669"/>
    <property type="project" value="InterPro"/>
</dbReference>
<evidence type="ECO:0000313" key="3">
    <source>
        <dbReference type="Proteomes" id="UP001362999"/>
    </source>
</evidence>
<accession>A0AAW0BG99</accession>